<reference evidence="3 4" key="1">
    <citation type="submission" date="2022-09" db="EMBL/GenBank/DDBJ databases">
        <authorList>
            <person name="Kop L."/>
        </authorList>
    </citation>
    <scope>NUCLEOTIDE SEQUENCE [LARGE SCALE GENOMIC DNA]</scope>
    <source>
        <strain evidence="3 4">347</strain>
    </source>
</reference>
<feature type="transmembrane region" description="Helical" evidence="2">
    <location>
        <begin position="215"/>
        <end position="236"/>
    </location>
</feature>
<sequence length="247" mass="28111">MSKDKPGRNSRKQEPDRFLEIEAPSEAPRPVAPRTPAKPRRTLNRSRTKPDPVAEREPGLWAQLWAPASWPWQPVSGMALGCTSAVFAYLMYLMAVDPGMMDRAALRFLHQVNLVFHEFGHPAFGLFGETIGILGGTLGQLLIPAIVLVAFWRRRDTLGFAVGVFWLFENFLDIAVYMADARALRLPLIGGLGAEAHDWRNLFFQWGLIMQDTQIAAITRTLGWIGMIWIWIWLAWRWLASDRKPKF</sequence>
<dbReference type="Proteomes" id="UP001157733">
    <property type="component" value="Chromosome"/>
</dbReference>
<feature type="transmembrane region" description="Helical" evidence="2">
    <location>
        <begin position="158"/>
        <end position="179"/>
    </location>
</feature>
<feature type="transmembrane region" description="Helical" evidence="2">
    <location>
        <begin position="75"/>
        <end position="95"/>
    </location>
</feature>
<dbReference type="EMBL" id="OX336137">
    <property type="protein sequence ID" value="CAI2718844.1"/>
    <property type="molecule type" value="Genomic_DNA"/>
</dbReference>
<keyword evidence="2" id="KW-0812">Transmembrane</keyword>
<evidence type="ECO:0000256" key="2">
    <source>
        <dbReference type="SAM" id="Phobius"/>
    </source>
</evidence>
<evidence type="ECO:0000313" key="4">
    <source>
        <dbReference type="Proteomes" id="UP001157733"/>
    </source>
</evidence>
<proteinExistence type="predicted"/>
<accession>A0ABN8VYL2</accession>
<organism evidence="3 4">
    <name type="scientific">Nitrospina watsonii</name>
    <dbReference type="NCBI Taxonomy" id="1323948"/>
    <lineage>
        <taxon>Bacteria</taxon>
        <taxon>Pseudomonadati</taxon>
        <taxon>Nitrospinota/Tectimicrobiota group</taxon>
        <taxon>Nitrospinota</taxon>
        <taxon>Nitrospinia</taxon>
        <taxon>Nitrospinales</taxon>
        <taxon>Nitrospinaceae</taxon>
        <taxon>Nitrospina</taxon>
    </lineage>
</organism>
<feature type="compositionally biased region" description="Basic residues" evidence="1">
    <location>
        <begin position="37"/>
        <end position="47"/>
    </location>
</feature>
<evidence type="ECO:0008006" key="5">
    <source>
        <dbReference type="Google" id="ProtNLM"/>
    </source>
</evidence>
<name>A0ABN8VYL2_9BACT</name>
<evidence type="ECO:0000256" key="1">
    <source>
        <dbReference type="SAM" id="MobiDB-lite"/>
    </source>
</evidence>
<keyword evidence="2" id="KW-1133">Transmembrane helix</keyword>
<feature type="region of interest" description="Disordered" evidence="1">
    <location>
        <begin position="1"/>
        <end position="55"/>
    </location>
</feature>
<protein>
    <recommendedName>
        <fullName evidence="5">Zinc ribbon domain-containing protein</fullName>
    </recommendedName>
</protein>
<evidence type="ECO:0000313" key="3">
    <source>
        <dbReference type="EMBL" id="CAI2718844.1"/>
    </source>
</evidence>
<gene>
    <name evidence="3" type="ORF">NSPWAT_1988</name>
</gene>
<keyword evidence="2" id="KW-0472">Membrane</keyword>
<keyword evidence="4" id="KW-1185">Reference proteome</keyword>
<feature type="compositionally biased region" description="Basic and acidic residues" evidence="1">
    <location>
        <begin position="1"/>
        <end position="20"/>
    </location>
</feature>
<feature type="transmembrane region" description="Helical" evidence="2">
    <location>
        <begin position="131"/>
        <end position="151"/>
    </location>
</feature>